<comment type="caution">
    <text evidence="10">The sequence shown here is derived from an EMBL/GenBank/DDBJ whole genome shotgun (WGS) entry which is preliminary data.</text>
</comment>
<dbReference type="Gene3D" id="1.10.490.10">
    <property type="entry name" value="Globins"/>
    <property type="match status" value="1"/>
</dbReference>
<keyword evidence="3 8" id="KW-0349">Heme</keyword>
<comment type="similarity">
    <text evidence="8">Belongs to the globin family.</text>
</comment>
<accession>A0A3S1BM45</accession>
<dbReference type="OrthoDB" id="6102655at2759"/>
<dbReference type="EMBL" id="RQTK01000219">
    <property type="protein sequence ID" value="RUS84055.1"/>
    <property type="molecule type" value="Genomic_DNA"/>
</dbReference>
<keyword evidence="5" id="KW-0408">Iron</keyword>
<protein>
    <recommendedName>
        <fullName evidence="1">Globin</fullName>
    </recommendedName>
    <alternativeName>
        <fullName evidence="7">Myoglobin</fullName>
    </alternativeName>
</protein>
<keyword evidence="11" id="KW-1185">Reference proteome</keyword>
<evidence type="ECO:0000313" key="11">
    <source>
        <dbReference type="Proteomes" id="UP000271974"/>
    </source>
</evidence>
<keyword evidence="8" id="KW-0561">Oxygen transport</keyword>
<dbReference type="SUPFAM" id="SSF46458">
    <property type="entry name" value="Globin-like"/>
    <property type="match status" value="1"/>
</dbReference>
<evidence type="ECO:0000256" key="5">
    <source>
        <dbReference type="ARBA" id="ARBA00023004"/>
    </source>
</evidence>
<sequence length="151" mass="17101">MTCPVTGLTEEMFDNIPNMRSRFHKIRASSSRTTLIADDIFLAHTQTVILSLDLMVKVLYNPSKLKKKLLLVAKSHVGRNPPVGSDYFDPFADNFHFFMQSTLGLPEDDPEVQAWAKFLYVLSDLVRTEEVALAKQNKTTVHHNAPCCHIL</sequence>
<dbReference type="Proteomes" id="UP000271974">
    <property type="component" value="Unassembled WGS sequence"/>
</dbReference>
<dbReference type="InterPro" id="IPR000971">
    <property type="entry name" value="Globin"/>
</dbReference>
<dbReference type="AlphaFoldDB" id="A0A3S1BM45"/>
<evidence type="ECO:0000256" key="6">
    <source>
        <dbReference type="ARBA" id="ARBA00023179"/>
    </source>
</evidence>
<dbReference type="CDD" id="cd01040">
    <property type="entry name" value="Mb-like"/>
    <property type="match status" value="1"/>
</dbReference>
<evidence type="ECO:0000256" key="1">
    <source>
        <dbReference type="ARBA" id="ARBA00013895"/>
    </source>
</evidence>
<dbReference type="InterPro" id="IPR044399">
    <property type="entry name" value="Mb-like_M"/>
</dbReference>
<dbReference type="GO" id="GO:0020037">
    <property type="term" value="F:heme binding"/>
    <property type="evidence" value="ECO:0007669"/>
    <property type="project" value="InterPro"/>
</dbReference>
<keyword evidence="2 8" id="KW-0813">Transport</keyword>
<reference evidence="10 11" key="1">
    <citation type="submission" date="2019-01" db="EMBL/GenBank/DDBJ databases">
        <title>A draft genome assembly of the solar-powered sea slug Elysia chlorotica.</title>
        <authorList>
            <person name="Cai H."/>
            <person name="Li Q."/>
            <person name="Fang X."/>
            <person name="Li J."/>
            <person name="Curtis N.E."/>
            <person name="Altenburger A."/>
            <person name="Shibata T."/>
            <person name="Feng M."/>
            <person name="Maeda T."/>
            <person name="Schwartz J.A."/>
            <person name="Shigenobu S."/>
            <person name="Lundholm N."/>
            <person name="Nishiyama T."/>
            <person name="Yang H."/>
            <person name="Hasebe M."/>
            <person name="Li S."/>
            <person name="Pierce S.K."/>
            <person name="Wang J."/>
        </authorList>
    </citation>
    <scope>NUCLEOTIDE SEQUENCE [LARGE SCALE GENOMIC DNA]</scope>
    <source>
        <strain evidence="10">EC2010</strain>
        <tissue evidence="10">Whole organism of an adult</tissue>
    </source>
</reference>
<evidence type="ECO:0000313" key="10">
    <source>
        <dbReference type="EMBL" id="RUS84055.1"/>
    </source>
</evidence>
<dbReference type="GO" id="GO:0019825">
    <property type="term" value="F:oxygen binding"/>
    <property type="evidence" value="ECO:0007669"/>
    <property type="project" value="InterPro"/>
</dbReference>
<evidence type="ECO:0000259" key="9">
    <source>
        <dbReference type="PROSITE" id="PS01033"/>
    </source>
</evidence>
<evidence type="ECO:0000256" key="7">
    <source>
        <dbReference type="ARBA" id="ARBA00030087"/>
    </source>
</evidence>
<dbReference type="InterPro" id="IPR012292">
    <property type="entry name" value="Globin/Proto"/>
</dbReference>
<dbReference type="InterPro" id="IPR009050">
    <property type="entry name" value="Globin-like_sf"/>
</dbReference>
<keyword evidence="6" id="KW-0514">Muscle protein</keyword>
<gene>
    <name evidence="10" type="ORF">EGW08_008167</name>
</gene>
<name>A0A3S1BM45_ELYCH</name>
<feature type="domain" description="Globin" evidence="9">
    <location>
        <begin position="1"/>
        <end position="131"/>
    </location>
</feature>
<dbReference type="PROSITE" id="PS01033">
    <property type="entry name" value="GLOBIN"/>
    <property type="match status" value="1"/>
</dbReference>
<evidence type="ECO:0000256" key="8">
    <source>
        <dbReference type="RuleBase" id="RU000356"/>
    </source>
</evidence>
<dbReference type="Pfam" id="PF00042">
    <property type="entry name" value="Globin"/>
    <property type="match status" value="1"/>
</dbReference>
<keyword evidence="4" id="KW-0479">Metal-binding</keyword>
<evidence type="ECO:0000256" key="2">
    <source>
        <dbReference type="ARBA" id="ARBA00022448"/>
    </source>
</evidence>
<proteinExistence type="inferred from homology"/>
<dbReference type="GO" id="GO:0046872">
    <property type="term" value="F:metal ion binding"/>
    <property type="evidence" value="ECO:0007669"/>
    <property type="project" value="UniProtKB-KW"/>
</dbReference>
<dbReference type="GO" id="GO:0005344">
    <property type="term" value="F:oxygen carrier activity"/>
    <property type="evidence" value="ECO:0007669"/>
    <property type="project" value="UniProtKB-KW"/>
</dbReference>
<evidence type="ECO:0000256" key="4">
    <source>
        <dbReference type="ARBA" id="ARBA00022723"/>
    </source>
</evidence>
<organism evidence="10 11">
    <name type="scientific">Elysia chlorotica</name>
    <name type="common">Eastern emerald elysia</name>
    <name type="synonym">Sea slug</name>
    <dbReference type="NCBI Taxonomy" id="188477"/>
    <lineage>
        <taxon>Eukaryota</taxon>
        <taxon>Metazoa</taxon>
        <taxon>Spiralia</taxon>
        <taxon>Lophotrochozoa</taxon>
        <taxon>Mollusca</taxon>
        <taxon>Gastropoda</taxon>
        <taxon>Heterobranchia</taxon>
        <taxon>Euthyneura</taxon>
        <taxon>Panpulmonata</taxon>
        <taxon>Sacoglossa</taxon>
        <taxon>Placobranchoidea</taxon>
        <taxon>Plakobranchidae</taxon>
        <taxon>Elysia</taxon>
    </lineage>
</organism>
<evidence type="ECO:0000256" key="3">
    <source>
        <dbReference type="ARBA" id="ARBA00022617"/>
    </source>
</evidence>